<sequence length="41" mass="4724">MRLLSKMCGQVVYLYFQQRLMHKINSTCSLTCCFLHGVNVG</sequence>
<protein>
    <submittedName>
        <fullName evidence="1">Uncharacterized protein</fullName>
    </submittedName>
</protein>
<proteinExistence type="predicted"/>
<keyword evidence="2" id="KW-1185">Reference proteome</keyword>
<dbReference type="Proteomes" id="UP001209878">
    <property type="component" value="Unassembled WGS sequence"/>
</dbReference>
<name>A0AAD9JQY0_RIDPI</name>
<dbReference type="AlphaFoldDB" id="A0AAD9JQY0"/>
<accession>A0AAD9JQY0</accession>
<evidence type="ECO:0000313" key="2">
    <source>
        <dbReference type="Proteomes" id="UP001209878"/>
    </source>
</evidence>
<evidence type="ECO:0000313" key="1">
    <source>
        <dbReference type="EMBL" id="KAK2157574.1"/>
    </source>
</evidence>
<dbReference type="EMBL" id="JAODUO010001864">
    <property type="protein sequence ID" value="KAK2157574.1"/>
    <property type="molecule type" value="Genomic_DNA"/>
</dbReference>
<reference evidence="1" key="1">
    <citation type="journal article" date="2023" name="Mol. Biol. Evol.">
        <title>Third-Generation Sequencing Reveals the Adaptive Role of the Epigenome in Three Deep-Sea Polychaetes.</title>
        <authorList>
            <person name="Perez M."/>
            <person name="Aroh O."/>
            <person name="Sun Y."/>
            <person name="Lan Y."/>
            <person name="Juniper S.K."/>
            <person name="Young C.R."/>
            <person name="Angers B."/>
            <person name="Qian P.Y."/>
        </authorList>
    </citation>
    <scope>NUCLEOTIDE SEQUENCE</scope>
    <source>
        <strain evidence="1">R07B-5</strain>
    </source>
</reference>
<comment type="caution">
    <text evidence="1">The sequence shown here is derived from an EMBL/GenBank/DDBJ whole genome shotgun (WGS) entry which is preliminary data.</text>
</comment>
<organism evidence="1 2">
    <name type="scientific">Ridgeia piscesae</name>
    <name type="common">Tubeworm</name>
    <dbReference type="NCBI Taxonomy" id="27915"/>
    <lineage>
        <taxon>Eukaryota</taxon>
        <taxon>Metazoa</taxon>
        <taxon>Spiralia</taxon>
        <taxon>Lophotrochozoa</taxon>
        <taxon>Annelida</taxon>
        <taxon>Polychaeta</taxon>
        <taxon>Sedentaria</taxon>
        <taxon>Canalipalpata</taxon>
        <taxon>Sabellida</taxon>
        <taxon>Siboglinidae</taxon>
        <taxon>Ridgeia</taxon>
    </lineage>
</organism>
<gene>
    <name evidence="1" type="ORF">NP493_1865g00001</name>
</gene>